<dbReference type="PANTHER" id="PTHR23108">
    <property type="entry name" value="METHYLTRANSFERASE-RELATED"/>
    <property type="match status" value="1"/>
</dbReference>
<dbReference type="GO" id="GO:0005634">
    <property type="term" value="C:nucleus"/>
    <property type="evidence" value="ECO:0007669"/>
    <property type="project" value="TreeGrafter"/>
</dbReference>
<dbReference type="InterPro" id="IPR029063">
    <property type="entry name" value="SAM-dependent_MTases_sf"/>
</dbReference>
<evidence type="ECO:0000256" key="2">
    <source>
        <dbReference type="SAM" id="SignalP"/>
    </source>
</evidence>
<feature type="region of interest" description="Disordered" evidence="1">
    <location>
        <begin position="940"/>
        <end position="977"/>
    </location>
</feature>
<feature type="signal peptide" evidence="2">
    <location>
        <begin position="1"/>
        <end position="23"/>
    </location>
</feature>
<feature type="region of interest" description="Disordered" evidence="1">
    <location>
        <begin position="419"/>
        <end position="470"/>
    </location>
</feature>
<feature type="region of interest" description="Disordered" evidence="1">
    <location>
        <begin position="155"/>
        <end position="180"/>
    </location>
</feature>
<accession>A0A836B473</accession>
<dbReference type="Proteomes" id="UP000613740">
    <property type="component" value="Unassembled WGS sequence"/>
</dbReference>
<feature type="compositionally biased region" description="Basic and acidic residues" evidence="1">
    <location>
        <begin position="1134"/>
        <end position="1150"/>
    </location>
</feature>
<feature type="region of interest" description="Disordered" evidence="1">
    <location>
        <begin position="364"/>
        <end position="401"/>
    </location>
</feature>
<evidence type="ECO:0000256" key="1">
    <source>
        <dbReference type="SAM" id="MobiDB-lite"/>
    </source>
</evidence>
<feature type="compositionally biased region" description="Polar residues" evidence="1">
    <location>
        <begin position="371"/>
        <end position="385"/>
    </location>
</feature>
<feature type="compositionally biased region" description="Low complexity" evidence="1">
    <location>
        <begin position="426"/>
        <end position="446"/>
    </location>
</feature>
<reference evidence="3" key="1">
    <citation type="journal article" date="2020" name="bioRxiv">
        <title>Comparative genomics of Chlamydomonas.</title>
        <authorList>
            <person name="Craig R.J."/>
            <person name="Hasan A.R."/>
            <person name="Ness R.W."/>
            <person name="Keightley P.D."/>
        </authorList>
    </citation>
    <scope>NUCLEOTIDE SEQUENCE</scope>
    <source>
        <strain evidence="3">CCAP 11/173</strain>
    </source>
</reference>
<name>A0A836B473_9CHLO</name>
<feature type="compositionally biased region" description="Basic and acidic residues" evidence="1">
    <location>
        <begin position="113"/>
        <end position="122"/>
    </location>
</feature>
<feature type="region of interest" description="Disordered" evidence="1">
    <location>
        <begin position="1022"/>
        <end position="1075"/>
    </location>
</feature>
<feature type="region of interest" description="Disordered" evidence="1">
    <location>
        <begin position="1246"/>
        <end position="1266"/>
    </location>
</feature>
<feature type="compositionally biased region" description="Gly residues" evidence="1">
    <location>
        <begin position="123"/>
        <end position="135"/>
    </location>
</feature>
<gene>
    <name evidence="3" type="ORF">HYH02_007956</name>
</gene>
<evidence type="ECO:0000313" key="3">
    <source>
        <dbReference type="EMBL" id="KAG2447216.1"/>
    </source>
</evidence>
<feature type="compositionally biased region" description="Low complexity" evidence="1">
    <location>
        <begin position="91"/>
        <end position="112"/>
    </location>
</feature>
<dbReference type="GO" id="GO:0008276">
    <property type="term" value="F:protein methyltransferase activity"/>
    <property type="evidence" value="ECO:0007669"/>
    <property type="project" value="InterPro"/>
</dbReference>
<feature type="compositionally biased region" description="Basic and acidic residues" evidence="1">
    <location>
        <begin position="1253"/>
        <end position="1264"/>
    </location>
</feature>
<protein>
    <submittedName>
        <fullName evidence="3">Uncharacterized protein</fullName>
    </submittedName>
</protein>
<feature type="region of interest" description="Disordered" evidence="1">
    <location>
        <begin position="91"/>
        <end position="142"/>
    </location>
</feature>
<dbReference type="PANTHER" id="PTHR23108:SF0">
    <property type="entry name" value="METHYLTRANSFERASE-LIKE PROTEIN 22"/>
    <property type="match status" value="1"/>
</dbReference>
<feature type="compositionally biased region" description="Low complexity" evidence="1">
    <location>
        <begin position="386"/>
        <end position="398"/>
    </location>
</feature>
<comment type="caution">
    <text evidence="3">The sequence shown here is derived from an EMBL/GenBank/DDBJ whole genome shotgun (WGS) entry which is preliminary data.</text>
</comment>
<proteinExistence type="predicted"/>
<feature type="compositionally biased region" description="Basic and acidic residues" evidence="1">
    <location>
        <begin position="1023"/>
        <end position="1035"/>
    </location>
</feature>
<dbReference type="EMBL" id="JAEHOD010000023">
    <property type="protein sequence ID" value="KAG2447216.1"/>
    <property type="molecule type" value="Genomic_DNA"/>
</dbReference>
<feature type="compositionally biased region" description="Gly residues" evidence="1">
    <location>
        <begin position="1050"/>
        <end position="1068"/>
    </location>
</feature>
<feature type="region of interest" description="Disordered" evidence="1">
    <location>
        <begin position="1134"/>
        <end position="1164"/>
    </location>
</feature>
<dbReference type="OrthoDB" id="551570at2759"/>
<dbReference type="InterPro" id="IPR038899">
    <property type="entry name" value="METTL22"/>
</dbReference>
<dbReference type="Gene3D" id="3.40.50.150">
    <property type="entry name" value="Vaccinia Virus protein VP39"/>
    <property type="match status" value="1"/>
</dbReference>
<feature type="region of interest" description="Disordered" evidence="1">
    <location>
        <begin position="303"/>
        <end position="323"/>
    </location>
</feature>
<dbReference type="SUPFAM" id="SSF53335">
    <property type="entry name" value="S-adenosyl-L-methionine-dependent methyltransferases"/>
    <property type="match status" value="1"/>
</dbReference>
<sequence length="1311" mass="130648">MHTFLQRLALLLAVCVARSPARASPGGEPWLAGLRTVLAPATVALAADLSTPGAPTPAVAEHGATGEALAAISAGLLSLWDAPTAPVATAAGAAPRGAADGEPAAAASTPGRDAADHGKGDGRGGSNGADAGGSSEGSDWAKLLGLGDPTLFGSGLEGAPGGLGGGGGGSRSNGGAGGGSGDVGYGGGGGGGSGNRGGVLDMAALESLDNVRSAQRLEDAVAGLWRQLLLETGGLGAHEPPAQLTTLQQSAVGAANAGAAGPAAAAGTDGSMTGQGRLADLAAVRGWLDGELAAVQQALMQQAGEHGSSGSSSSSCSSSDAGCAGDAAAEVETAADPGHVLDMALGHSVASSAFRDWLRAETAAVRPPAARSNTRAGDDSQPGSIQGTADARQAAAGATRRRHLLQGTLGASASVTGAAGGGTSGVSGSASVSTGGAGGAMRPAAGAGAGGAGGAASGAAPARAMPQDPRPLRDAVADTALNVQRPVVRATERALQLYRIVAQDLGDGNVPFTGGRAQRRCEYRPYVFTPRVPDASPQTYTGPSFYVTRAGGNCVLVPEVAGAGANVWTQLYMRLACFGPSLQYLLLPASCRGVSDLPESLLCPRCVPTWRLGAGLDVSLYAADPPTFSFSSKEEFLAALGPRGGGGGGGMAHLLLGSAGGGGAGGDFTLPPGLQPGRVIRWLRRQLLQHIRDAAAAFPESQGLLESLDLSGFMEAARQLLLSGGGGGGRANLASSGDAGGSGGAEEGPLQKLLLRPHSLRTAIRRHIQQRGGSHDAEHSGMGAADVLGAFRGSGGSGALNVSSGKTAATGDGAQASLSPSLLAGMLQVWRGACLLCDWLLSAGGGDGGVSRGGSVTGGGDGDGTSPLLAAQCGGGVRGAVVIELGGGVGLGAVAAAMAGAARVVVTDVHAGARALAATNMAANSGLIAACRRRSHLQQHSQAGVALLPQQRRRSPGEVEPLRRGQGQTRGHGAAAEAAAAAASMTAADTAIQSGRHVQVQVDVEVCPLDWMDFLTYGGTARRARDGGGGDHDDSCGGYRANDGGENPSAGGGAGGQASTPGAGGGGRVPDTYRESGVGPVLRALEQTEAPVLLVAADMAYDPALNEGFAKCAAALLEVRAGALRRRLAALRQRQQEQEQRESRGQREGRGQQGGQGQQESLRVGTSASRVGALELSSAAARELGGLEAVPRLVVALERRYVFSLATLAAAAPAADDFMSYVRPAADEVSQVQELGRGQVQTELTPANAAEEEGQRRASDRPDRQPLFLGRRLPLEQVPQMLQYERCPQLELWELTLLAAGAGDGEDTVLT</sequence>
<keyword evidence="4" id="KW-1185">Reference proteome</keyword>
<feature type="compositionally biased region" description="Gly residues" evidence="1">
    <location>
        <begin position="447"/>
        <end position="456"/>
    </location>
</feature>
<organism evidence="3 4">
    <name type="scientific">Chlamydomonas schloesseri</name>
    <dbReference type="NCBI Taxonomy" id="2026947"/>
    <lineage>
        <taxon>Eukaryota</taxon>
        <taxon>Viridiplantae</taxon>
        <taxon>Chlorophyta</taxon>
        <taxon>core chlorophytes</taxon>
        <taxon>Chlorophyceae</taxon>
        <taxon>CS clade</taxon>
        <taxon>Chlamydomonadales</taxon>
        <taxon>Chlamydomonadaceae</taxon>
        <taxon>Chlamydomonas</taxon>
    </lineage>
</organism>
<evidence type="ECO:0000313" key="4">
    <source>
        <dbReference type="Proteomes" id="UP000613740"/>
    </source>
</evidence>
<keyword evidence="2" id="KW-0732">Signal</keyword>
<feature type="chain" id="PRO_5032728656" evidence="2">
    <location>
        <begin position="24"/>
        <end position="1311"/>
    </location>
</feature>